<feature type="region of interest" description="Disordered" evidence="1">
    <location>
        <begin position="44"/>
        <end position="97"/>
    </location>
</feature>
<dbReference type="AlphaFoldDB" id="A0A0F9NPN0"/>
<protein>
    <recommendedName>
        <fullName evidence="3">Late embryogenesis abundant protein</fullName>
    </recommendedName>
</protein>
<sequence length="97" mass="10199">MNKLTLSALLMSLTLGLAACSSDDDEGADFGKAADNVKEMADDAGNSMEETYEEATGQDKGVMGEMKEGAENVGDEMDDAAEEAGDSMEEGYDEVTK</sequence>
<organism evidence="2">
    <name type="scientific">marine sediment metagenome</name>
    <dbReference type="NCBI Taxonomy" id="412755"/>
    <lineage>
        <taxon>unclassified sequences</taxon>
        <taxon>metagenomes</taxon>
        <taxon>ecological metagenomes</taxon>
    </lineage>
</organism>
<gene>
    <name evidence="2" type="ORF">LCGC14_0925130</name>
</gene>
<proteinExistence type="predicted"/>
<evidence type="ECO:0000256" key="1">
    <source>
        <dbReference type="SAM" id="MobiDB-lite"/>
    </source>
</evidence>
<name>A0A0F9NPN0_9ZZZZ</name>
<evidence type="ECO:0000313" key="2">
    <source>
        <dbReference type="EMBL" id="KKN21460.1"/>
    </source>
</evidence>
<dbReference type="Gene3D" id="1.10.287.700">
    <property type="entry name" value="Helix hairpin bin"/>
    <property type="match status" value="1"/>
</dbReference>
<reference evidence="2" key="1">
    <citation type="journal article" date="2015" name="Nature">
        <title>Complex archaea that bridge the gap between prokaryotes and eukaryotes.</title>
        <authorList>
            <person name="Spang A."/>
            <person name="Saw J.H."/>
            <person name="Jorgensen S.L."/>
            <person name="Zaremba-Niedzwiedzka K."/>
            <person name="Martijn J."/>
            <person name="Lind A.E."/>
            <person name="van Eijk R."/>
            <person name="Schleper C."/>
            <person name="Guy L."/>
            <person name="Ettema T.J."/>
        </authorList>
    </citation>
    <scope>NUCLEOTIDE SEQUENCE</scope>
</reference>
<feature type="compositionally biased region" description="Acidic residues" evidence="1">
    <location>
        <begin position="73"/>
        <end position="97"/>
    </location>
</feature>
<dbReference type="PROSITE" id="PS51257">
    <property type="entry name" value="PROKAR_LIPOPROTEIN"/>
    <property type="match status" value="1"/>
</dbReference>
<evidence type="ECO:0008006" key="3">
    <source>
        <dbReference type="Google" id="ProtNLM"/>
    </source>
</evidence>
<accession>A0A0F9NPN0</accession>
<comment type="caution">
    <text evidence="2">The sequence shown here is derived from an EMBL/GenBank/DDBJ whole genome shotgun (WGS) entry which is preliminary data.</text>
</comment>
<dbReference type="EMBL" id="LAZR01003146">
    <property type="protein sequence ID" value="KKN21460.1"/>
    <property type="molecule type" value="Genomic_DNA"/>
</dbReference>